<sequence>MDPSQGGAKVSMEKANKFLELTQAPAPGRASTSLTLFAASESTESNPDSSSDISRSLSPQLCSQQHGECEEVCGVDAGRVRSLLATRPSGTPTRGMYIQSFRHQRHPSRPSRTRTRCLYSQGPSPPH</sequence>
<proteinExistence type="predicted"/>
<evidence type="ECO:0000256" key="1">
    <source>
        <dbReference type="SAM" id="MobiDB-lite"/>
    </source>
</evidence>
<protein>
    <submittedName>
        <fullName evidence="2">Uncharacterized protein</fullName>
    </submittedName>
</protein>
<comment type="caution">
    <text evidence="2">The sequence shown here is derived from an EMBL/GenBank/DDBJ whole genome shotgun (WGS) entry which is preliminary data.</text>
</comment>
<gene>
    <name evidence="2" type="ORF">C1H46_045385</name>
</gene>
<dbReference type="AlphaFoldDB" id="A0A540K5C0"/>
<dbReference type="EMBL" id="VIEB01005117">
    <property type="protein sequence ID" value="TQD69082.1"/>
    <property type="molecule type" value="Genomic_DNA"/>
</dbReference>
<feature type="region of interest" description="Disordered" evidence="1">
    <location>
        <begin position="85"/>
        <end position="127"/>
    </location>
</feature>
<evidence type="ECO:0000313" key="3">
    <source>
        <dbReference type="Proteomes" id="UP000315295"/>
    </source>
</evidence>
<feature type="compositionally biased region" description="Low complexity" evidence="1">
    <location>
        <begin position="40"/>
        <end position="59"/>
    </location>
</feature>
<feature type="region of interest" description="Disordered" evidence="1">
    <location>
        <begin position="19"/>
        <end position="59"/>
    </location>
</feature>
<evidence type="ECO:0000313" key="2">
    <source>
        <dbReference type="EMBL" id="TQD69082.1"/>
    </source>
</evidence>
<keyword evidence="3" id="KW-1185">Reference proteome</keyword>
<organism evidence="2 3">
    <name type="scientific">Malus baccata</name>
    <name type="common">Siberian crab apple</name>
    <name type="synonym">Pyrus baccata</name>
    <dbReference type="NCBI Taxonomy" id="106549"/>
    <lineage>
        <taxon>Eukaryota</taxon>
        <taxon>Viridiplantae</taxon>
        <taxon>Streptophyta</taxon>
        <taxon>Embryophyta</taxon>
        <taxon>Tracheophyta</taxon>
        <taxon>Spermatophyta</taxon>
        <taxon>Magnoliopsida</taxon>
        <taxon>eudicotyledons</taxon>
        <taxon>Gunneridae</taxon>
        <taxon>Pentapetalae</taxon>
        <taxon>rosids</taxon>
        <taxon>fabids</taxon>
        <taxon>Rosales</taxon>
        <taxon>Rosaceae</taxon>
        <taxon>Amygdaloideae</taxon>
        <taxon>Maleae</taxon>
        <taxon>Malus</taxon>
    </lineage>
</organism>
<accession>A0A540K5C0</accession>
<name>A0A540K5C0_MALBA</name>
<feature type="compositionally biased region" description="Basic residues" evidence="1">
    <location>
        <begin position="102"/>
        <end position="115"/>
    </location>
</feature>
<reference evidence="2 3" key="1">
    <citation type="journal article" date="2019" name="G3 (Bethesda)">
        <title>Sequencing of a Wild Apple (Malus baccata) Genome Unravels the Differences Between Cultivated and Wild Apple Species Regarding Disease Resistance and Cold Tolerance.</title>
        <authorList>
            <person name="Chen X."/>
        </authorList>
    </citation>
    <scope>NUCLEOTIDE SEQUENCE [LARGE SCALE GENOMIC DNA]</scope>
    <source>
        <strain evidence="3">cv. Shandingzi</strain>
        <tissue evidence="2">Leaves</tissue>
    </source>
</reference>
<dbReference type="Proteomes" id="UP000315295">
    <property type="component" value="Unassembled WGS sequence"/>
</dbReference>